<comment type="caution">
    <text evidence="3">The sequence shown here is derived from an EMBL/GenBank/DDBJ whole genome shotgun (WGS) entry which is preliminary data.</text>
</comment>
<dbReference type="InterPro" id="IPR051405">
    <property type="entry name" value="phD/YefM_antitoxin"/>
</dbReference>
<comment type="similarity">
    <text evidence="1 2">Belongs to the phD/YefM antitoxin family.</text>
</comment>
<evidence type="ECO:0000313" key="4">
    <source>
        <dbReference type="Proteomes" id="UP000051931"/>
    </source>
</evidence>
<dbReference type="SUPFAM" id="SSF143120">
    <property type="entry name" value="YefM-like"/>
    <property type="match status" value="1"/>
</dbReference>
<dbReference type="Proteomes" id="UP000051931">
    <property type="component" value="Unassembled WGS sequence"/>
</dbReference>
<gene>
    <name evidence="3" type="ORF">FC23_GL001167</name>
</gene>
<dbReference type="InterPro" id="IPR006442">
    <property type="entry name" value="Antitoxin_Phd/YefM"/>
</dbReference>
<sequence>MKIVLERRYIILTIKATTARDLRKNFKQIANDVSDYNDIVFITRPENKNVVLLSEKEFNSWQETNYLLSTKANKEALQRGLSSKHSNKILSPEEWDNLVQTND</sequence>
<proteinExistence type="inferred from homology"/>
<dbReference type="Pfam" id="PF02604">
    <property type="entry name" value="PhdYeFM_antitox"/>
    <property type="match status" value="1"/>
</dbReference>
<dbReference type="STRING" id="1122152.GCA_000425905_01097"/>
<comment type="function">
    <text evidence="2">Antitoxin component of a type II toxin-antitoxin (TA) system.</text>
</comment>
<dbReference type="Gene3D" id="3.40.1620.10">
    <property type="entry name" value="YefM-like domain"/>
    <property type="match status" value="1"/>
</dbReference>
<evidence type="ECO:0000256" key="2">
    <source>
        <dbReference type="RuleBase" id="RU362080"/>
    </source>
</evidence>
<dbReference type="AlphaFoldDB" id="A0A0R1S1J4"/>
<evidence type="ECO:0000256" key="1">
    <source>
        <dbReference type="ARBA" id="ARBA00009981"/>
    </source>
</evidence>
<reference evidence="3 4" key="1">
    <citation type="journal article" date="2015" name="Genome Announc.">
        <title>Expanding the biotechnology potential of lactobacilli through comparative genomics of 213 strains and associated genera.</title>
        <authorList>
            <person name="Sun Z."/>
            <person name="Harris H.M."/>
            <person name="McCann A."/>
            <person name="Guo C."/>
            <person name="Argimon S."/>
            <person name="Zhang W."/>
            <person name="Yang X."/>
            <person name="Jeffery I.B."/>
            <person name="Cooney J.C."/>
            <person name="Kagawa T.F."/>
            <person name="Liu W."/>
            <person name="Song Y."/>
            <person name="Salvetti E."/>
            <person name="Wrobel A."/>
            <person name="Rasinkangas P."/>
            <person name="Parkhill J."/>
            <person name="Rea M.C."/>
            <person name="O'Sullivan O."/>
            <person name="Ritari J."/>
            <person name="Douillard F.P."/>
            <person name="Paul Ross R."/>
            <person name="Yang R."/>
            <person name="Briner A.E."/>
            <person name="Felis G.E."/>
            <person name="de Vos W.M."/>
            <person name="Barrangou R."/>
            <person name="Klaenhammer T.R."/>
            <person name="Caufield P.W."/>
            <person name="Cui Y."/>
            <person name="Zhang H."/>
            <person name="O'Toole P.W."/>
        </authorList>
    </citation>
    <scope>NUCLEOTIDE SEQUENCE [LARGE SCALE GENOMIC DNA]</scope>
    <source>
        <strain evidence="3 4">DSM 15354</strain>
    </source>
</reference>
<name>A0A0R1S1J4_9LACO</name>
<keyword evidence="4" id="KW-1185">Reference proteome</keyword>
<protein>
    <recommendedName>
        <fullName evidence="2">Antitoxin</fullName>
    </recommendedName>
</protein>
<dbReference type="InterPro" id="IPR036165">
    <property type="entry name" value="YefM-like_sf"/>
</dbReference>
<dbReference type="EMBL" id="AZFB01000006">
    <property type="protein sequence ID" value="KRL62983.1"/>
    <property type="molecule type" value="Genomic_DNA"/>
</dbReference>
<dbReference type="eggNOG" id="COG2161">
    <property type="taxonomic scope" value="Bacteria"/>
</dbReference>
<organism evidence="3 4">
    <name type="scientific">Lactobacillus psittaci DSM 15354</name>
    <dbReference type="NCBI Taxonomy" id="1122152"/>
    <lineage>
        <taxon>Bacteria</taxon>
        <taxon>Bacillati</taxon>
        <taxon>Bacillota</taxon>
        <taxon>Bacilli</taxon>
        <taxon>Lactobacillales</taxon>
        <taxon>Lactobacillaceae</taxon>
        <taxon>Lactobacillus</taxon>
    </lineage>
</organism>
<evidence type="ECO:0000313" key="3">
    <source>
        <dbReference type="EMBL" id="KRL62983.1"/>
    </source>
</evidence>
<accession>A0A0R1S1J4</accession>
<dbReference type="PANTHER" id="PTHR33713">
    <property type="entry name" value="ANTITOXIN YAFN-RELATED"/>
    <property type="match status" value="1"/>
</dbReference>
<dbReference type="PATRIC" id="fig|1122152.4.peg.1199"/>
<dbReference type="PANTHER" id="PTHR33713:SF6">
    <property type="entry name" value="ANTITOXIN YEFM"/>
    <property type="match status" value="1"/>
</dbReference>